<gene>
    <name evidence="3" type="ORF">E5676_scaffold85G00060</name>
    <name evidence="2" type="ORF">E6C27_scaffold278G001250</name>
</gene>
<feature type="compositionally biased region" description="Polar residues" evidence="1">
    <location>
        <begin position="78"/>
        <end position="97"/>
    </location>
</feature>
<feature type="region of interest" description="Disordered" evidence="1">
    <location>
        <begin position="78"/>
        <end position="103"/>
    </location>
</feature>
<evidence type="ECO:0000313" key="2">
    <source>
        <dbReference type="EMBL" id="KAA0037413.1"/>
    </source>
</evidence>
<evidence type="ECO:0000313" key="3">
    <source>
        <dbReference type="EMBL" id="TYJ97501.1"/>
    </source>
</evidence>
<evidence type="ECO:0000313" key="5">
    <source>
        <dbReference type="Proteomes" id="UP000321947"/>
    </source>
</evidence>
<sequence length="140" mass="16025">MPEVDDVENEQMNVLETVFNHQVDEHIEDDILCKPNVDHIVVERLVARHVTNNFIDDGTMSSFLSDALFLEFSDELNTTRGSSSVGDSLETTQSSSTPRRHQKSRLLELERYVHANGRILQQRSQYLYTLFGSVRPLTCV</sequence>
<dbReference type="EMBL" id="SSTD01018828">
    <property type="protein sequence ID" value="TYJ97501.1"/>
    <property type="molecule type" value="Genomic_DNA"/>
</dbReference>
<organism evidence="2 4">
    <name type="scientific">Cucumis melo var. makuwa</name>
    <name type="common">Oriental melon</name>
    <dbReference type="NCBI Taxonomy" id="1194695"/>
    <lineage>
        <taxon>Eukaryota</taxon>
        <taxon>Viridiplantae</taxon>
        <taxon>Streptophyta</taxon>
        <taxon>Embryophyta</taxon>
        <taxon>Tracheophyta</taxon>
        <taxon>Spermatophyta</taxon>
        <taxon>Magnoliopsida</taxon>
        <taxon>eudicotyledons</taxon>
        <taxon>Gunneridae</taxon>
        <taxon>Pentapetalae</taxon>
        <taxon>rosids</taxon>
        <taxon>fabids</taxon>
        <taxon>Cucurbitales</taxon>
        <taxon>Cucurbitaceae</taxon>
        <taxon>Benincaseae</taxon>
        <taxon>Cucumis</taxon>
    </lineage>
</organism>
<name>A0A5A7T372_CUCMM</name>
<dbReference type="Proteomes" id="UP000321393">
    <property type="component" value="Unassembled WGS sequence"/>
</dbReference>
<dbReference type="Proteomes" id="UP000321947">
    <property type="component" value="Unassembled WGS sequence"/>
</dbReference>
<dbReference type="EMBL" id="SSTE01018943">
    <property type="protein sequence ID" value="KAA0037413.1"/>
    <property type="molecule type" value="Genomic_DNA"/>
</dbReference>
<evidence type="ECO:0000256" key="1">
    <source>
        <dbReference type="SAM" id="MobiDB-lite"/>
    </source>
</evidence>
<comment type="caution">
    <text evidence="2">The sequence shown here is derived from an EMBL/GenBank/DDBJ whole genome shotgun (WGS) entry which is preliminary data.</text>
</comment>
<dbReference type="AlphaFoldDB" id="A0A5A7T372"/>
<accession>A0A5A7T372</accession>
<reference evidence="4 5" key="1">
    <citation type="submission" date="2019-08" db="EMBL/GenBank/DDBJ databases">
        <title>Draft genome sequences of two oriental melons (Cucumis melo L. var makuwa).</title>
        <authorList>
            <person name="Kwon S.-Y."/>
        </authorList>
    </citation>
    <scope>NUCLEOTIDE SEQUENCE [LARGE SCALE GENOMIC DNA]</scope>
    <source>
        <strain evidence="5">cv. Chang Bougi</strain>
        <strain evidence="4">cv. SW 3</strain>
        <tissue evidence="2">Leaf</tissue>
    </source>
</reference>
<proteinExistence type="predicted"/>
<evidence type="ECO:0000313" key="4">
    <source>
        <dbReference type="Proteomes" id="UP000321393"/>
    </source>
</evidence>
<protein>
    <submittedName>
        <fullName evidence="2">CACTA en-spm transposon protein</fullName>
    </submittedName>
</protein>